<reference evidence="2" key="2">
    <citation type="submission" date="2020-09" db="EMBL/GenBank/DDBJ databases">
        <authorList>
            <person name="Sun Q."/>
            <person name="Kim S."/>
        </authorList>
    </citation>
    <scope>NUCLEOTIDE SEQUENCE</scope>
    <source>
        <strain evidence="2">KCTC 42097</strain>
    </source>
</reference>
<dbReference type="RefSeq" id="WP_382344733.1">
    <property type="nucleotide sequence ID" value="NZ_BMZO01000002.1"/>
</dbReference>
<protein>
    <recommendedName>
        <fullName evidence="1">DUF6894 domain-containing protein</fullName>
    </recommendedName>
</protein>
<dbReference type="EMBL" id="BMZO01000002">
    <property type="protein sequence ID" value="GHC65226.1"/>
    <property type="molecule type" value="Genomic_DNA"/>
</dbReference>
<organism evidence="2 3">
    <name type="scientific">Limoniibacter endophyticus</name>
    <dbReference type="NCBI Taxonomy" id="1565040"/>
    <lineage>
        <taxon>Bacteria</taxon>
        <taxon>Pseudomonadati</taxon>
        <taxon>Pseudomonadota</taxon>
        <taxon>Alphaproteobacteria</taxon>
        <taxon>Hyphomicrobiales</taxon>
        <taxon>Bartonellaceae</taxon>
        <taxon>Limoniibacter</taxon>
    </lineage>
</organism>
<dbReference type="AlphaFoldDB" id="A0A8J3GGJ2"/>
<evidence type="ECO:0000259" key="1">
    <source>
        <dbReference type="Pfam" id="PF21834"/>
    </source>
</evidence>
<dbReference type="Pfam" id="PF21834">
    <property type="entry name" value="DUF6894"/>
    <property type="match status" value="1"/>
</dbReference>
<comment type="caution">
    <text evidence="2">The sequence shown here is derived from an EMBL/GenBank/DDBJ whole genome shotgun (WGS) entry which is preliminary data.</text>
</comment>
<name>A0A8J3GGJ2_9HYPH</name>
<keyword evidence="3" id="KW-1185">Reference proteome</keyword>
<proteinExistence type="predicted"/>
<evidence type="ECO:0000313" key="3">
    <source>
        <dbReference type="Proteomes" id="UP000641137"/>
    </source>
</evidence>
<feature type="domain" description="DUF6894" evidence="1">
    <location>
        <begin position="3"/>
        <end position="70"/>
    </location>
</feature>
<evidence type="ECO:0000313" key="2">
    <source>
        <dbReference type="EMBL" id="GHC65226.1"/>
    </source>
</evidence>
<accession>A0A8J3GGJ2</accession>
<gene>
    <name evidence="2" type="ORF">GCM10010136_07810</name>
</gene>
<sequence>MSRYFFDLYKGETFTLDEEGQNVPSEQRIRRESLKLLSDLFRDEAPDEENGAVYCVKVRDETGHYIFEARCILKSFWSDEATNG</sequence>
<dbReference type="Proteomes" id="UP000641137">
    <property type="component" value="Unassembled WGS sequence"/>
</dbReference>
<reference evidence="2" key="1">
    <citation type="journal article" date="2014" name="Int. J. Syst. Evol. Microbiol.">
        <title>Complete genome sequence of Corynebacterium casei LMG S-19264T (=DSM 44701T), isolated from a smear-ripened cheese.</title>
        <authorList>
            <consortium name="US DOE Joint Genome Institute (JGI-PGF)"/>
            <person name="Walter F."/>
            <person name="Albersmeier A."/>
            <person name="Kalinowski J."/>
            <person name="Ruckert C."/>
        </authorList>
    </citation>
    <scope>NUCLEOTIDE SEQUENCE</scope>
    <source>
        <strain evidence="2">KCTC 42097</strain>
    </source>
</reference>
<dbReference type="InterPro" id="IPR054189">
    <property type="entry name" value="DUF6894"/>
</dbReference>